<accession>A0A4Z1STB0</accession>
<proteinExistence type="predicted"/>
<dbReference type="Gene3D" id="3.30.70.330">
    <property type="match status" value="1"/>
</dbReference>
<name>A0A4Z1STB0_GIAMU</name>
<dbReference type="AlphaFoldDB" id="A0A4Z1STB0"/>
<dbReference type="InterPro" id="IPR012677">
    <property type="entry name" value="Nucleotide-bd_a/b_plait_sf"/>
</dbReference>
<reference evidence="1 2" key="1">
    <citation type="submission" date="2019-05" db="EMBL/GenBank/DDBJ databases">
        <title>The compact genome of Giardia muris reveals important steps in the evolution of intestinal protozoan parasites.</title>
        <authorList>
            <person name="Xu F."/>
            <person name="Jimenez-Gonzalez A."/>
            <person name="Einarsson E."/>
            <person name="Astvaldsson A."/>
            <person name="Peirasmaki D."/>
            <person name="Eckmann L."/>
            <person name="Andersson J.O."/>
            <person name="Svard S.G."/>
            <person name="Jerlstrom-Hultqvist J."/>
        </authorList>
    </citation>
    <scope>NUCLEOTIDE SEQUENCE [LARGE SCALE GENOMIC DNA]</scope>
    <source>
        <strain evidence="1 2">Roberts-Thomson</strain>
    </source>
</reference>
<keyword evidence="2" id="KW-1185">Reference proteome</keyword>
<dbReference type="VEuPathDB" id="GiardiaDB:GMRT_15780"/>
<evidence type="ECO:0000313" key="1">
    <source>
        <dbReference type="EMBL" id="TNJ29134.1"/>
    </source>
</evidence>
<gene>
    <name evidence="1" type="ORF">GMRT_15780</name>
</gene>
<dbReference type="OrthoDB" id="10252039at2759"/>
<dbReference type="EMBL" id="VDLU01000002">
    <property type="protein sequence ID" value="TNJ29134.1"/>
    <property type="molecule type" value="Genomic_DNA"/>
</dbReference>
<organism evidence="1 2">
    <name type="scientific">Giardia muris</name>
    <dbReference type="NCBI Taxonomy" id="5742"/>
    <lineage>
        <taxon>Eukaryota</taxon>
        <taxon>Metamonada</taxon>
        <taxon>Diplomonadida</taxon>
        <taxon>Hexamitidae</taxon>
        <taxon>Giardiinae</taxon>
        <taxon>Giardia</taxon>
    </lineage>
</organism>
<evidence type="ECO:0000313" key="2">
    <source>
        <dbReference type="Proteomes" id="UP000315496"/>
    </source>
</evidence>
<protein>
    <submittedName>
        <fullName evidence="1">Uncharacterized protein</fullName>
    </submittedName>
</protein>
<sequence length="425" mass="47819">MVQRVFEPSFWGITTGEEMAALGYPLRLVEGLRVRLCGLPRGMGPEEIIRTLLQKVKYQGHCNGMPTLELVPPNGNLQCCCRQLYESLLSMASDIQVGGTKVRLLSFSAPREEVRLSTLYNTTSPSPPFTLPTLFSNSSSLGHVLDNVCFSNKRIYQVLHTSTSSKDLNGYIVTGLQAFFPACLSHSTRLLTTMGNKAIEDYRTLLEEVMERLEHLGHCFLICSHATARWFGTIVILTTKNPLDFRHELLRTFPDGEKSLGLYHLSGESLAPYACTLQNCIKRIEEMTHISLDTRAPTFDTTGSSSTSTSCIVLLNALQDQDYRQTERIEQIVAEIWEECERTIEGAIESISVATPPTENMDFVDPESRVDVSFCGLSLRQQVPWEGMLILKVADEKDISKLIEHFHKKLYRKRILLATQTQVSF</sequence>
<comment type="caution">
    <text evidence="1">The sequence shown here is derived from an EMBL/GenBank/DDBJ whole genome shotgun (WGS) entry which is preliminary data.</text>
</comment>
<dbReference type="Proteomes" id="UP000315496">
    <property type="component" value="Chromosome 2"/>
</dbReference>